<dbReference type="Gene3D" id="1.10.940.10">
    <property type="entry name" value="NusB-like"/>
    <property type="match status" value="1"/>
</dbReference>
<evidence type="ECO:0000256" key="3">
    <source>
        <dbReference type="ARBA" id="ARBA00022884"/>
    </source>
</evidence>
<dbReference type="InParanoid" id="A0A3N1G9B4"/>
<feature type="domain" description="NusB/RsmB/TIM44" evidence="7">
    <location>
        <begin position="6"/>
        <end position="133"/>
    </location>
</feature>
<protein>
    <recommendedName>
        <fullName evidence="6">Transcription antitermination protein NusB</fullName>
    </recommendedName>
    <alternativeName>
        <fullName evidence="6">Antitermination factor NusB</fullName>
    </alternativeName>
</protein>
<dbReference type="FunCoup" id="A0A3N1G9B4">
    <property type="interactions" value="46"/>
</dbReference>
<dbReference type="PANTHER" id="PTHR11078:SF3">
    <property type="entry name" value="ANTITERMINATION NUSB DOMAIN-CONTAINING PROTEIN"/>
    <property type="match status" value="1"/>
</dbReference>
<dbReference type="HAMAP" id="MF_00073">
    <property type="entry name" value="NusB"/>
    <property type="match status" value="1"/>
</dbReference>
<evidence type="ECO:0000259" key="7">
    <source>
        <dbReference type="Pfam" id="PF01029"/>
    </source>
</evidence>
<evidence type="ECO:0000256" key="6">
    <source>
        <dbReference type="HAMAP-Rule" id="MF_00073"/>
    </source>
</evidence>
<dbReference type="NCBIfam" id="TIGR01951">
    <property type="entry name" value="nusB"/>
    <property type="match status" value="1"/>
</dbReference>
<keyword evidence="3 6" id="KW-0694">RNA-binding</keyword>
<dbReference type="AlphaFoldDB" id="A0A3N1G9B4"/>
<dbReference type="GO" id="GO:0031564">
    <property type="term" value="P:transcription antitermination"/>
    <property type="evidence" value="ECO:0007669"/>
    <property type="project" value="UniProtKB-KW"/>
</dbReference>
<dbReference type="GO" id="GO:0005829">
    <property type="term" value="C:cytosol"/>
    <property type="evidence" value="ECO:0007669"/>
    <property type="project" value="TreeGrafter"/>
</dbReference>
<evidence type="ECO:0000256" key="2">
    <source>
        <dbReference type="ARBA" id="ARBA00022814"/>
    </source>
</evidence>
<accession>A0A3N1G9B4</accession>
<comment type="function">
    <text evidence="6">Involved in transcription antitermination. Required for transcription of ribosomal RNA (rRNA) genes. Binds specifically to the boxA antiterminator sequence of the ribosomal RNA (rrn) operons.</text>
</comment>
<proteinExistence type="inferred from homology"/>
<name>A0A3N1G9B4_9ACTN</name>
<dbReference type="InterPro" id="IPR035926">
    <property type="entry name" value="NusB-like_sf"/>
</dbReference>
<evidence type="ECO:0000256" key="4">
    <source>
        <dbReference type="ARBA" id="ARBA00023015"/>
    </source>
</evidence>
<dbReference type="EMBL" id="RJKN01000009">
    <property type="protein sequence ID" value="ROP26816.1"/>
    <property type="molecule type" value="Genomic_DNA"/>
</dbReference>
<evidence type="ECO:0000313" key="8">
    <source>
        <dbReference type="EMBL" id="ROP26816.1"/>
    </source>
</evidence>
<dbReference type="Proteomes" id="UP000276232">
    <property type="component" value="Unassembled WGS sequence"/>
</dbReference>
<dbReference type="GO" id="GO:0006353">
    <property type="term" value="P:DNA-templated transcription termination"/>
    <property type="evidence" value="ECO:0007669"/>
    <property type="project" value="UniProtKB-UniRule"/>
</dbReference>
<reference evidence="8 9" key="1">
    <citation type="journal article" date="2015" name="Stand. Genomic Sci.">
        <title>Genomic Encyclopedia of Bacterial and Archaeal Type Strains, Phase III: the genomes of soil and plant-associated and newly described type strains.</title>
        <authorList>
            <person name="Whitman W.B."/>
            <person name="Woyke T."/>
            <person name="Klenk H.P."/>
            <person name="Zhou Y."/>
            <person name="Lilburn T.G."/>
            <person name="Beck B.J."/>
            <person name="De Vos P."/>
            <person name="Vandamme P."/>
            <person name="Eisen J.A."/>
            <person name="Garrity G."/>
            <person name="Hugenholtz P."/>
            <person name="Kyrpides N.C."/>
        </authorList>
    </citation>
    <scope>NUCLEOTIDE SEQUENCE [LARGE SCALE GENOMIC DNA]</scope>
    <source>
        <strain evidence="8 9">CECT 7306</strain>
    </source>
</reference>
<sequence length="141" mass="15229">MGARSKARKRALDVLFESEQRGMPPLELLQQRLASTNPADPGAAPMPQFAVELVELVVAHAERVDEVLATYSQGWTVDRMPDVDRAVLRLGVAEVLWGDVDGPVAVDEAVDLARELSTDDSPAFVNGVLGRVLSMRPALIA</sequence>
<keyword evidence="9" id="KW-1185">Reference proteome</keyword>
<dbReference type="InterPro" id="IPR006027">
    <property type="entry name" value="NusB_RsmB_TIM44"/>
</dbReference>
<comment type="similarity">
    <text evidence="1 6">Belongs to the NusB family.</text>
</comment>
<dbReference type="Pfam" id="PF01029">
    <property type="entry name" value="NusB"/>
    <property type="match status" value="1"/>
</dbReference>
<organism evidence="8 9">
    <name type="scientific">Pseudokineococcus lusitanus</name>
    <dbReference type="NCBI Taxonomy" id="763993"/>
    <lineage>
        <taxon>Bacteria</taxon>
        <taxon>Bacillati</taxon>
        <taxon>Actinomycetota</taxon>
        <taxon>Actinomycetes</taxon>
        <taxon>Kineosporiales</taxon>
        <taxon>Kineosporiaceae</taxon>
        <taxon>Pseudokineococcus</taxon>
    </lineage>
</organism>
<keyword evidence="2 6" id="KW-0889">Transcription antitermination</keyword>
<evidence type="ECO:0000313" key="9">
    <source>
        <dbReference type="Proteomes" id="UP000276232"/>
    </source>
</evidence>
<keyword evidence="4 6" id="KW-0805">Transcription regulation</keyword>
<dbReference type="SUPFAM" id="SSF48013">
    <property type="entry name" value="NusB-like"/>
    <property type="match status" value="1"/>
</dbReference>
<dbReference type="GO" id="GO:0003723">
    <property type="term" value="F:RNA binding"/>
    <property type="evidence" value="ECO:0007669"/>
    <property type="project" value="UniProtKB-UniRule"/>
</dbReference>
<dbReference type="PANTHER" id="PTHR11078">
    <property type="entry name" value="N UTILIZATION SUBSTANCE PROTEIN B-RELATED"/>
    <property type="match status" value="1"/>
</dbReference>
<gene>
    <name evidence="6" type="primary">nusB</name>
    <name evidence="8" type="ORF">EDC03_3053</name>
</gene>
<keyword evidence="5 6" id="KW-0804">Transcription</keyword>
<dbReference type="RefSeq" id="WP_123381126.1">
    <property type="nucleotide sequence ID" value="NZ_RJKN01000009.1"/>
</dbReference>
<dbReference type="InterPro" id="IPR011605">
    <property type="entry name" value="NusB_fam"/>
</dbReference>
<dbReference type="OrthoDB" id="3528057at2"/>
<evidence type="ECO:0000256" key="1">
    <source>
        <dbReference type="ARBA" id="ARBA00005952"/>
    </source>
</evidence>
<evidence type="ECO:0000256" key="5">
    <source>
        <dbReference type="ARBA" id="ARBA00023163"/>
    </source>
</evidence>
<comment type="caution">
    <text evidence="8">The sequence shown here is derived from an EMBL/GenBank/DDBJ whole genome shotgun (WGS) entry which is preliminary data.</text>
</comment>